<evidence type="ECO:0000256" key="1">
    <source>
        <dbReference type="SAM" id="MobiDB-lite"/>
    </source>
</evidence>
<dbReference type="AlphaFoldDB" id="A0A0R1RTQ4"/>
<keyword evidence="2" id="KW-1133">Transmembrane helix</keyword>
<evidence type="ECO:0000313" key="4">
    <source>
        <dbReference type="Proteomes" id="UP000051264"/>
    </source>
</evidence>
<dbReference type="STRING" id="1423747.FC69_GL000248"/>
<dbReference type="PATRIC" id="fig|1423747.3.peg.255"/>
<reference evidence="3 4" key="1">
    <citation type="journal article" date="2015" name="Genome Announc.">
        <title>Expanding the biotechnology potential of lactobacilli through comparative genomics of 213 strains and associated genera.</title>
        <authorList>
            <person name="Sun Z."/>
            <person name="Harris H.M."/>
            <person name="McCann A."/>
            <person name="Guo C."/>
            <person name="Argimon S."/>
            <person name="Zhang W."/>
            <person name="Yang X."/>
            <person name="Jeffery I.B."/>
            <person name="Cooney J.C."/>
            <person name="Kagawa T.F."/>
            <person name="Liu W."/>
            <person name="Song Y."/>
            <person name="Salvetti E."/>
            <person name="Wrobel A."/>
            <person name="Rasinkangas P."/>
            <person name="Parkhill J."/>
            <person name="Rea M.C."/>
            <person name="O'Sullivan O."/>
            <person name="Ritari J."/>
            <person name="Douillard F.P."/>
            <person name="Paul Ross R."/>
            <person name="Yang R."/>
            <person name="Briner A.E."/>
            <person name="Felis G.E."/>
            <person name="de Vos W.M."/>
            <person name="Barrangou R."/>
            <person name="Klaenhammer T.R."/>
            <person name="Caufield P.W."/>
            <person name="Cui Y."/>
            <person name="Zhang H."/>
            <person name="O'Toole P.W."/>
        </authorList>
    </citation>
    <scope>NUCLEOTIDE SEQUENCE [LARGE SCALE GENOMIC DNA]</scope>
    <source>
        <strain evidence="3 4">DSM 14340</strain>
    </source>
</reference>
<dbReference type="EMBL" id="AZEX01000068">
    <property type="protein sequence ID" value="KRL58596.1"/>
    <property type="molecule type" value="Genomic_DNA"/>
</dbReference>
<keyword evidence="2" id="KW-0472">Membrane</keyword>
<accession>A0A0R1RTQ4</accession>
<keyword evidence="2" id="KW-0812">Transmembrane</keyword>
<organism evidence="3 4">
    <name type="scientific">Latilactobacillus fuchuensis DSM 14340 = JCM 11249</name>
    <dbReference type="NCBI Taxonomy" id="1423747"/>
    <lineage>
        <taxon>Bacteria</taxon>
        <taxon>Bacillati</taxon>
        <taxon>Bacillota</taxon>
        <taxon>Bacilli</taxon>
        <taxon>Lactobacillales</taxon>
        <taxon>Lactobacillaceae</taxon>
        <taxon>Latilactobacillus</taxon>
    </lineage>
</organism>
<proteinExistence type="predicted"/>
<protein>
    <submittedName>
        <fullName evidence="3">Uncharacterized protein</fullName>
    </submittedName>
</protein>
<name>A0A0R1RTQ4_9LACO</name>
<evidence type="ECO:0000313" key="3">
    <source>
        <dbReference type="EMBL" id="KRL58596.1"/>
    </source>
</evidence>
<dbReference type="Proteomes" id="UP000051264">
    <property type="component" value="Unassembled WGS sequence"/>
</dbReference>
<gene>
    <name evidence="3" type="ORF">FC69_GL000248</name>
</gene>
<comment type="caution">
    <text evidence="3">The sequence shown here is derived from an EMBL/GenBank/DDBJ whole genome shotgun (WGS) entry which is preliminary data.</text>
</comment>
<sequence length="360" mass="41611">MEVRFFHGLLLSYWLLLGLLGGYLWRSYRQLAQNEFEVLQLNQEGTGIWLTFYGLKVRRYYIALDWLTLVPSRNGVELRYQHALQFNRHQQALVTAHGELMLSHRYFDKKQLNQFIKTLKMSNQQAILEHIARIKKQPVHRVQRHLVGNIITGVVIVAGMAIAWQPKTIPDSSVTPKTTTKKSHQAAGEGGDYHQKLNYQKDQMIETRQMKLTIHHLYQATTTEDEAVVIMNATAQPRTNQTNFMIAGHYFKLYEKWTLKAEADSRDFGDLSYKQNNLQIQDGTESRAVINVLTEGFSSSRYQSHGPETFNYIFKKPATDAFDITYQGFYYNLGQQPDEDEDTSAVIHVQSEQLEELTNG</sequence>
<feature type="region of interest" description="Disordered" evidence="1">
    <location>
        <begin position="171"/>
        <end position="193"/>
    </location>
</feature>
<feature type="transmembrane region" description="Helical" evidence="2">
    <location>
        <begin position="6"/>
        <end position="25"/>
    </location>
</feature>
<feature type="transmembrane region" description="Helical" evidence="2">
    <location>
        <begin position="146"/>
        <end position="164"/>
    </location>
</feature>
<evidence type="ECO:0000256" key="2">
    <source>
        <dbReference type="SAM" id="Phobius"/>
    </source>
</evidence>